<dbReference type="EMBL" id="JPME01000042">
    <property type="protein sequence ID" value="KEZ86677.1"/>
    <property type="molecule type" value="Genomic_DNA"/>
</dbReference>
<comment type="caution">
    <text evidence="2">The sequence shown here is derived from an EMBL/GenBank/DDBJ whole genome shotgun (WGS) entry which is preliminary data.</text>
</comment>
<sequence>MFQVNDLVVFGTHGICRVEAVGSLNMSSVDDDRLYYTLKPLYEAQQCVVYTPVDNLKAPMREVSTREEAIELINLIPDTPTTWVLDDRQREGNYKDIMMKNECSGWLQIIKTLYVRKQKGLAEGKKNSAKDDFYFKMAEDLLYGELAVALELEPAAVKDMVVTRVIAE</sequence>
<gene>
    <name evidence="2" type="ORF">IO98_22635</name>
</gene>
<dbReference type="AlphaFoldDB" id="A0A084JCJ3"/>
<dbReference type="Gene3D" id="2.40.10.170">
    <property type="match status" value="1"/>
</dbReference>
<feature type="domain" description="CarD-like/TRCF RNAP-interacting" evidence="1">
    <location>
        <begin position="1"/>
        <end position="114"/>
    </location>
</feature>
<name>A0A084JCJ3_9FIRM</name>
<dbReference type="RefSeq" id="WP_038284741.1">
    <property type="nucleotide sequence ID" value="NZ_JPME01000042.1"/>
</dbReference>
<evidence type="ECO:0000313" key="3">
    <source>
        <dbReference type="Proteomes" id="UP000028525"/>
    </source>
</evidence>
<evidence type="ECO:0000259" key="1">
    <source>
        <dbReference type="SMART" id="SM01058"/>
    </source>
</evidence>
<dbReference type="Proteomes" id="UP000028525">
    <property type="component" value="Unassembled WGS sequence"/>
</dbReference>
<evidence type="ECO:0000313" key="2">
    <source>
        <dbReference type="EMBL" id="KEZ86677.1"/>
    </source>
</evidence>
<keyword evidence="3" id="KW-1185">Reference proteome</keyword>
<reference evidence="2 3" key="1">
    <citation type="submission" date="2014-07" db="EMBL/GenBank/DDBJ databases">
        <title>Draft genome of Clostridium celerecrescens 152B isolated from sediments associated with methane hydrate from Krishna Godavari basin.</title>
        <authorList>
            <person name="Honkalas V.S."/>
            <person name="Dabir A.P."/>
            <person name="Arora P."/>
            <person name="Dhakephalkar P.K."/>
        </authorList>
    </citation>
    <scope>NUCLEOTIDE SEQUENCE [LARGE SCALE GENOMIC DNA]</scope>
    <source>
        <strain evidence="2 3">152B</strain>
    </source>
</reference>
<dbReference type="OrthoDB" id="9786074at2"/>
<dbReference type="SUPFAM" id="SSF141259">
    <property type="entry name" value="CarD-like"/>
    <property type="match status" value="1"/>
</dbReference>
<dbReference type="InterPro" id="IPR003711">
    <property type="entry name" value="CarD-like/TRCF_RID"/>
</dbReference>
<protein>
    <submittedName>
        <fullName evidence="2">CarD family transcriptional regulator</fullName>
    </submittedName>
</protein>
<proteinExistence type="predicted"/>
<accession>A0A084JCJ3</accession>
<dbReference type="InterPro" id="IPR042215">
    <property type="entry name" value="CarD-like_C"/>
</dbReference>
<dbReference type="Pfam" id="PF02559">
    <property type="entry name" value="CarD_TRCF_RID"/>
    <property type="match status" value="1"/>
</dbReference>
<dbReference type="Gene3D" id="1.20.58.1290">
    <property type="entry name" value="CarD-like, C-terminal domain"/>
    <property type="match status" value="1"/>
</dbReference>
<organism evidence="2 3">
    <name type="scientific">Lacrimispora celerecrescens</name>
    <dbReference type="NCBI Taxonomy" id="29354"/>
    <lineage>
        <taxon>Bacteria</taxon>
        <taxon>Bacillati</taxon>
        <taxon>Bacillota</taxon>
        <taxon>Clostridia</taxon>
        <taxon>Lachnospirales</taxon>
        <taxon>Lachnospiraceae</taxon>
        <taxon>Lacrimispora</taxon>
    </lineage>
</organism>
<dbReference type="InterPro" id="IPR036101">
    <property type="entry name" value="CarD-like/TRCF_RID_sf"/>
</dbReference>
<dbReference type="STRING" id="29354.IO98_22635"/>
<dbReference type="SMART" id="SM01058">
    <property type="entry name" value="CarD_TRCF"/>
    <property type="match status" value="1"/>
</dbReference>